<dbReference type="GO" id="GO:0000978">
    <property type="term" value="F:RNA polymerase II cis-regulatory region sequence-specific DNA binding"/>
    <property type="evidence" value="ECO:0007669"/>
    <property type="project" value="TreeGrafter"/>
</dbReference>
<feature type="domain" description="C2H2-type" evidence="10">
    <location>
        <begin position="229"/>
        <end position="253"/>
    </location>
</feature>
<evidence type="ECO:0000256" key="4">
    <source>
        <dbReference type="ARBA" id="ARBA00022771"/>
    </source>
</evidence>
<keyword evidence="8" id="KW-0539">Nucleus</keyword>
<keyword evidence="4" id="KW-0863">Zinc-finger</keyword>
<evidence type="ECO:0000313" key="11">
    <source>
        <dbReference type="EMBL" id="KAF0305426.1"/>
    </source>
</evidence>
<keyword evidence="2" id="KW-0479">Metal-binding</keyword>
<feature type="region of interest" description="Disordered" evidence="9">
    <location>
        <begin position="76"/>
        <end position="109"/>
    </location>
</feature>
<feature type="compositionally biased region" description="Polar residues" evidence="9">
    <location>
        <begin position="156"/>
        <end position="171"/>
    </location>
</feature>
<name>A0A6A4WDJ1_AMPAM</name>
<sequence>MSREKHPDSGSACGFCLSGQPHPRLSRGEVHDCGYKPYRCDVCHYATTTKGNLSIHMQSDKHLNNVQERHRVMHGLGTIPGHKTKEGDVDLPSRGLKEERDEADDKSSLRSAVEANFVQARLRMLSDAAAIRAMGDVGTTLADRIAMWFAKQSSLSNQDGKSNCSVTQGKTSADEAPSPHEHLNPRNIFTCCTCTVFSTDSLEELEQHMRRERGSARGGDFTVAEAGLQLCLLCSYRTHLRANFLLHCQSDKHVQKQHHLLHILEGGAGNLWQLTYLHAAGPATIRCNLCEVSAGVGVQLRVHATEGRPPGQLRALGAPPL</sequence>
<gene>
    <name evidence="11" type="primary">zfh2</name>
    <name evidence="11" type="ORF">FJT64_022961</name>
</gene>
<reference evidence="11 12" key="1">
    <citation type="submission" date="2019-07" db="EMBL/GenBank/DDBJ databases">
        <title>Draft genome assembly of a fouling barnacle, Amphibalanus amphitrite (Darwin, 1854): The first reference genome for Thecostraca.</title>
        <authorList>
            <person name="Kim W."/>
        </authorList>
    </citation>
    <scope>NUCLEOTIDE SEQUENCE [LARGE SCALE GENOMIC DNA]</scope>
    <source>
        <strain evidence="11">SNU_AA5</strain>
        <tissue evidence="11">Soma without cirri and trophi</tissue>
    </source>
</reference>
<dbReference type="GO" id="GO:0005634">
    <property type="term" value="C:nucleus"/>
    <property type="evidence" value="ECO:0007669"/>
    <property type="project" value="UniProtKB-SubCell"/>
</dbReference>
<evidence type="ECO:0000256" key="6">
    <source>
        <dbReference type="ARBA" id="ARBA00023125"/>
    </source>
</evidence>
<keyword evidence="12" id="KW-1185">Reference proteome</keyword>
<feature type="domain" description="C2H2-type" evidence="10">
    <location>
        <begin position="189"/>
        <end position="210"/>
    </location>
</feature>
<dbReference type="AlphaFoldDB" id="A0A6A4WDJ1"/>
<organism evidence="11 12">
    <name type="scientific">Amphibalanus amphitrite</name>
    <name type="common">Striped barnacle</name>
    <name type="synonym">Balanus amphitrite</name>
    <dbReference type="NCBI Taxonomy" id="1232801"/>
    <lineage>
        <taxon>Eukaryota</taxon>
        <taxon>Metazoa</taxon>
        <taxon>Ecdysozoa</taxon>
        <taxon>Arthropoda</taxon>
        <taxon>Crustacea</taxon>
        <taxon>Multicrustacea</taxon>
        <taxon>Cirripedia</taxon>
        <taxon>Thoracica</taxon>
        <taxon>Thoracicalcarea</taxon>
        <taxon>Balanomorpha</taxon>
        <taxon>Balanoidea</taxon>
        <taxon>Balanidae</taxon>
        <taxon>Amphibalaninae</taxon>
        <taxon>Amphibalanus</taxon>
    </lineage>
</organism>
<evidence type="ECO:0000256" key="3">
    <source>
        <dbReference type="ARBA" id="ARBA00022737"/>
    </source>
</evidence>
<keyword evidence="6" id="KW-0238">DNA-binding</keyword>
<dbReference type="FunFam" id="3.30.160.60:FF:000081">
    <property type="entry name" value="Zinc finger homeobox protein 4"/>
    <property type="match status" value="1"/>
</dbReference>
<dbReference type="SUPFAM" id="SSF57667">
    <property type="entry name" value="beta-beta-alpha zinc fingers"/>
    <property type="match status" value="1"/>
</dbReference>
<feature type="compositionally biased region" description="Basic and acidic residues" evidence="9">
    <location>
        <begin position="95"/>
        <end position="108"/>
    </location>
</feature>
<keyword evidence="7" id="KW-0371">Homeobox</keyword>
<dbReference type="SMART" id="SM00355">
    <property type="entry name" value="ZnF_C2H2"/>
    <property type="match status" value="3"/>
</dbReference>
<evidence type="ECO:0000256" key="8">
    <source>
        <dbReference type="ARBA" id="ARBA00023242"/>
    </source>
</evidence>
<evidence type="ECO:0000256" key="5">
    <source>
        <dbReference type="ARBA" id="ARBA00022833"/>
    </source>
</evidence>
<feature type="domain" description="C2H2-type" evidence="10">
    <location>
        <begin position="38"/>
        <end position="62"/>
    </location>
</feature>
<dbReference type="InterPro" id="IPR013087">
    <property type="entry name" value="Znf_C2H2_type"/>
</dbReference>
<evidence type="ECO:0000256" key="2">
    <source>
        <dbReference type="ARBA" id="ARBA00022723"/>
    </source>
</evidence>
<dbReference type="EMBL" id="VIIS01000753">
    <property type="protein sequence ID" value="KAF0305426.1"/>
    <property type="molecule type" value="Genomic_DNA"/>
</dbReference>
<evidence type="ECO:0000256" key="1">
    <source>
        <dbReference type="ARBA" id="ARBA00004123"/>
    </source>
</evidence>
<dbReference type="InterPro" id="IPR036236">
    <property type="entry name" value="Znf_C2H2_sf"/>
</dbReference>
<comment type="subcellular location">
    <subcellularLocation>
        <location evidence="1">Nucleus</location>
    </subcellularLocation>
</comment>
<comment type="caution">
    <text evidence="11">The sequence shown here is derived from an EMBL/GenBank/DDBJ whole genome shotgun (WGS) entry which is preliminary data.</text>
</comment>
<protein>
    <submittedName>
        <fullName evidence="11">Zinc finger protein 2</fullName>
    </submittedName>
</protein>
<evidence type="ECO:0000259" key="10">
    <source>
        <dbReference type="SMART" id="SM00355"/>
    </source>
</evidence>
<dbReference type="Proteomes" id="UP000440578">
    <property type="component" value="Unassembled WGS sequence"/>
</dbReference>
<evidence type="ECO:0000256" key="9">
    <source>
        <dbReference type="SAM" id="MobiDB-lite"/>
    </source>
</evidence>
<dbReference type="PANTHER" id="PTHR45891">
    <property type="entry name" value="ZINC FINGER HOMEOBOX PROTEIN"/>
    <property type="match status" value="1"/>
</dbReference>
<dbReference type="GO" id="GO:0000981">
    <property type="term" value="F:DNA-binding transcription factor activity, RNA polymerase II-specific"/>
    <property type="evidence" value="ECO:0007669"/>
    <property type="project" value="TreeGrafter"/>
</dbReference>
<dbReference type="OrthoDB" id="6417226at2759"/>
<dbReference type="GO" id="GO:0008270">
    <property type="term" value="F:zinc ion binding"/>
    <property type="evidence" value="ECO:0007669"/>
    <property type="project" value="UniProtKB-KW"/>
</dbReference>
<dbReference type="Gene3D" id="3.30.160.60">
    <property type="entry name" value="Classic Zinc Finger"/>
    <property type="match status" value="1"/>
</dbReference>
<evidence type="ECO:0000313" key="12">
    <source>
        <dbReference type="Proteomes" id="UP000440578"/>
    </source>
</evidence>
<feature type="region of interest" description="Disordered" evidence="9">
    <location>
        <begin position="156"/>
        <end position="180"/>
    </location>
</feature>
<keyword evidence="5" id="KW-0862">Zinc</keyword>
<dbReference type="InterPro" id="IPR051968">
    <property type="entry name" value="ZnFinger_Homeobox_TR"/>
</dbReference>
<proteinExistence type="predicted"/>
<dbReference type="PANTHER" id="PTHR45891:SF3">
    <property type="entry name" value="ZINC FINGER PROTEIN 2"/>
    <property type="match status" value="1"/>
</dbReference>
<keyword evidence="3" id="KW-0677">Repeat</keyword>
<evidence type="ECO:0000256" key="7">
    <source>
        <dbReference type="ARBA" id="ARBA00023155"/>
    </source>
</evidence>
<accession>A0A6A4WDJ1</accession>